<evidence type="ECO:0000256" key="3">
    <source>
        <dbReference type="ARBA" id="ARBA00022801"/>
    </source>
</evidence>
<keyword evidence="3" id="KW-0378">Hydrolase</keyword>
<dbReference type="GO" id="GO:0004222">
    <property type="term" value="F:metalloendopeptidase activity"/>
    <property type="evidence" value="ECO:0007669"/>
    <property type="project" value="InterPro"/>
</dbReference>
<dbReference type="InterPro" id="IPR024079">
    <property type="entry name" value="MetalloPept_cat_dom_sf"/>
</dbReference>
<feature type="domain" description="Peptidase metallopeptidase" evidence="6">
    <location>
        <begin position="25"/>
        <end position="180"/>
    </location>
</feature>
<dbReference type="PANTHER" id="PTHR10201">
    <property type="entry name" value="MATRIX METALLOPROTEINASE"/>
    <property type="match status" value="1"/>
</dbReference>
<accession>A0A0H4QJ29</accession>
<dbReference type="Gene3D" id="3.40.390.10">
    <property type="entry name" value="Collagenase (Catalytic Domain)"/>
    <property type="match status" value="1"/>
</dbReference>
<keyword evidence="8" id="KW-1185">Reference proteome</keyword>
<evidence type="ECO:0000313" key="8">
    <source>
        <dbReference type="Proteomes" id="UP000036106"/>
    </source>
</evidence>
<reference evidence="8" key="1">
    <citation type="submission" date="2015-07" db="EMBL/GenBank/DDBJ databases">
        <title>Lactobacillus ginsenosidimutans/EMML 3141/ whole genome sequencing.</title>
        <authorList>
            <person name="Kim M.K."/>
            <person name="Im W.-T."/>
            <person name="Srinivasan S."/>
            <person name="Lee J.-J."/>
        </authorList>
    </citation>
    <scope>NUCLEOTIDE SEQUENCE [LARGE SCALE GENOMIC DNA]</scope>
    <source>
        <strain evidence="8">EMML 3041</strain>
    </source>
</reference>
<keyword evidence="1" id="KW-0645">Protease</keyword>
<dbReference type="AlphaFoldDB" id="A0A0H4QJ29"/>
<organism evidence="7 8">
    <name type="scientific">Companilactobacillus ginsenosidimutans</name>
    <dbReference type="NCBI Taxonomy" id="1007676"/>
    <lineage>
        <taxon>Bacteria</taxon>
        <taxon>Bacillati</taxon>
        <taxon>Bacillota</taxon>
        <taxon>Bacilli</taxon>
        <taxon>Lactobacillales</taxon>
        <taxon>Lactobacillaceae</taxon>
        <taxon>Companilactobacillus</taxon>
    </lineage>
</organism>
<keyword evidence="4" id="KW-0862">Zinc</keyword>
<dbReference type="SUPFAM" id="SSF55486">
    <property type="entry name" value="Metalloproteases ('zincins'), catalytic domain"/>
    <property type="match status" value="1"/>
</dbReference>
<dbReference type="Pfam" id="PF00413">
    <property type="entry name" value="Peptidase_M10"/>
    <property type="match status" value="1"/>
</dbReference>
<evidence type="ECO:0000256" key="5">
    <source>
        <dbReference type="SAM" id="MobiDB-lite"/>
    </source>
</evidence>
<dbReference type="STRING" id="1007676.ABM34_06515"/>
<dbReference type="KEGG" id="lgn:ABM34_06515"/>
<sequence length="182" mass="19738">MAESSQQEIIKKKTNQQDLSNSTTPIESIVKGVPLANTYYYSFAEGTPNSVKQVFSLAIATYNNTGIVKLVPGTGEAGQNTVVFSTYYTTEDDPDVQQSTEELGKGGPEIFKSSISSYNHGRALINLQYPDEAISQAVATHELGHALGLGHSKDPQSVMYPMDKGMTALTQNDINTLHAIYD</sequence>
<dbReference type="Proteomes" id="UP000036106">
    <property type="component" value="Chromosome"/>
</dbReference>
<dbReference type="InterPro" id="IPR001818">
    <property type="entry name" value="Pept_M10_metallopeptidase"/>
</dbReference>
<evidence type="ECO:0000313" key="7">
    <source>
        <dbReference type="EMBL" id="AKP68419.1"/>
    </source>
</evidence>
<dbReference type="PATRIC" id="fig|1007676.4.peg.1295"/>
<gene>
    <name evidence="7" type="ORF">ABM34_06515</name>
</gene>
<evidence type="ECO:0000256" key="1">
    <source>
        <dbReference type="ARBA" id="ARBA00022670"/>
    </source>
</evidence>
<proteinExistence type="predicted"/>
<protein>
    <recommendedName>
        <fullName evidence="6">Peptidase metallopeptidase domain-containing protein</fullName>
    </recommendedName>
</protein>
<keyword evidence="2" id="KW-0479">Metal-binding</keyword>
<dbReference type="GO" id="GO:0008270">
    <property type="term" value="F:zinc ion binding"/>
    <property type="evidence" value="ECO:0007669"/>
    <property type="project" value="InterPro"/>
</dbReference>
<name>A0A0H4QJ29_9LACO</name>
<dbReference type="InterPro" id="IPR006026">
    <property type="entry name" value="Peptidase_Metallo"/>
</dbReference>
<dbReference type="GO" id="GO:0031012">
    <property type="term" value="C:extracellular matrix"/>
    <property type="evidence" value="ECO:0007669"/>
    <property type="project" value="InterPro"/>
</dbReference>
<evidence type="ECO:0000259" key="6">
    <source>
        <dbReference type="SMART" id="SM00235"/>
    </source>
</evidence>
<dbReference type="GO" id="GO:0006508">
    <property type="term" value="P:proteolysis"/>
    <property type="evidence" value="ECO:0007669"/>
    <property type="project" value="UniProtKB-KW"/>
</dbReference>
<dbReference type="EMBL" id="CP012034">
    <property type="protein sequence ID" value="AKP68419.1"/>
    <property type="molecule type" value="Genomic_DNA"/>
</dbReference>
<evidence type="ECO:0000256" key="4">
    <source>
        <dbReference type="ARBA" id="ARBA00022833"/>
    </source>
</evidence>
<dbReference type="SMART" id="SM00235">
    <property type="entry name" value="ZnMc"/>
    <property type="match status" value="1"/>
</dbReference>
<feature type="region of interest" description="Disordered" evidence="5">
    <location>
        <begin position="1"/>
        <end position="22"/>
    </location>
</feature>
<evidence type="ECO:0000256" key="2">
    <source>
        <dbReference type="ARBA" id="ARBA00022723"/>
    </source>
</evidence>